<dbReference type="EMBL" id="JBEZVI010000024">
    <property type="protein sequence ID" value="MEU3713309.1"/>
    <property type="molecule type" value="Genomic_DNA"/>
</dbReference>
<dbReference type="Proteomes" id="UP001550853">
    <property type="component" value="Unassembled WGS sequence"/>
</dbReference>
<dbReference type="PANTHER" id="PTHR43464:SF92">
    <property type="entry name" value="SLR1071 PROTEIN"/>
    <property type="match status" value="1"/>
</dbReference>
<dbReference type="PANTHER" id="PTHR43464">
    <property type="entry name" value="METHYLTRANSFERASE"/>
    <property type="match status" value="1"/>
</dbReference>
<evidence type="ECO:0000313" key="2">
    <source>
        <dbReference type="EMBL" id="MEU3713309.1"/>
    </source>
</evidence>
<dbReference type="CDD" id="cd02440">
    <property type="entry name" value="AdoMet_MTases"/>
    <property type="match status" value="1"/>
</dbReference>
<accession>A0ABV2Z5M3</accession>
<dbReference type="Gene3D" id="3.40.50.150">
    <property type="entry name" value="Vaccinia Virus protein VP39"/>
    <property type="match status" value="1"/>
</dbReference>
<proteinExistence type="predicted"/>
<evidence type="ECO:0000259" key="1">
    <source>
        <dbReference type="Pfam" id="PF08241"/>
    </source>
</evidence>
<feature type="domain" description="Methyltransferase type 11" evidence="1">
    <location>
        <begin position="27"/>
        <end position="120"/>
    </location>
</feature>
<dbReference type="GO" id="GO:0008168">
    <property type="term" value="F:methyltransferase activity"/>
    <property type="evidence" value="ECO:0007669"/>
    <property type="project" value="UniProtKB-KW"/>
</dbReference>
<comment type="caution">
    <text evidence="2">The sequence shown here is derived from an EMBL/GenBank/DDBJ whole genome shotgun (WGS) entry which is preliminary data.</text>
</comment>
<dbReference type="RefSeq" id="WP_037679224.1">
    <property type="nucleotide sequence ID" value="NZ_JBEZVI010000024.1"/>
</dbReference>
<reference evidence="2 3" key="1">
    <citation type="submission" date="2024-06" db="EMBL/GenBank/DDBJ databases">
        <title>The Natural Products Discovery Center: Release of the First 8490 Sequenced Strains for Exploring Actinobacteria Biosynthetic Diversity.</title>
        <authorList>
            <person name="Kalkreuter E."/>
            <person name="Kautsar S.A."/>
            <person name="Yang D."/>
            <person name="Bader C.D."/>
            <person name="Teijaro C.N."/>
            <person name="Fluegel L."/>
            <person name="Davis C.M."/>
            <person name="Simpson J.R."/>
            <person name="Lauterbach L."/>
            <person name="Steele A.D."/>
            <person name="Gui C."/>
            <person name="Meng S."/>
            <person name="Li G."/>
            <person name="Viehrig K."/>
            <person name="Ye F."/>
            <person name="Su P."/>
            <person name="Kiefer A.F."/>
            <person name="Nichols A."/>
            <person name="Cepeda A.J."/>
            <person name="Yan W."/>
            <person name="Fan B."/>
            <person name="Jiang Y."/>
            <person name="Adhikari A."/>
            <person name="Zheng C.-J."/>
            <person name="Schuster L."/>
            <person name="Cowan T.M."/>
            <person name="Smanski M.J."/>
            <person name="Chevrette M.G."/>
            <person name="De Carvalho L.P.S."/>
            <person name="Shen B."/>
        </authorList>
    </citation>
    <scope>NUCLEOTIDE SEQUENCE [LARGE SCALE GENOMIC DNA]</scope>
    <source>
        <strain evidence="2 3">NPDC033039</strain>
    </source>
</reference>
<gene>
    <name evidence="2" type="ORF">AB0E61_24840</name>
</gene>
<dbReference type="GO" id="GO:0032259">
    <property type="term" value="P:methylation"/>
    <property type="evidence" value="ECO:0007669"/>
    <property type="project" value="UniProtKB-KW"/>
</dbReference>
<keyword evidence="2" id="KW-0808">Transferase</keyword>
<protein>
    <submittedName>
        <fullName evidence="2">Class I SAM-dependent methyltransferase</fullName>
    </submittedName>
</protein>
<organism evidence="2 3">
    <name type="scientific">Streptomyces catenulae</name>
    <dbReference type="NCBI Taxonomy" id="66875"/>
    <lineage>
        <taxon>Bacteria</taxon>
        <taxon>Bacillati</taxon>
        <taxon>Actinomycetota</taxon>
        <taxon>Actinomycetes</taxon>
        <taxon>Kitasatosporales</taxon>
        <taxon>Streptomycetaceae</taxon>
        <taxon>Streptomyces</taxon>
    </lineage>
</organism>
<dbReference type="SUPFAM" id="SSF53335">
    <property type="entry name" value="S-adenosyl-L-methionine-dependent methyltransferases"/>
    <property type="match status" value="1"/>
</dbReference>
<evidence type="ECO:0000313" key="3">
    <source>
        <dbReference type="Proteomes" id="UP001550853"/>
    </source>
</evidence>
<dbReference type="InterPro" id="IPR029063">
    <property type="entry name" value="SAM-dependent_MTases_sf"/>
</dbReference>
<dbReference type="InterPro" id="IPR013216">
    <property type="entry name" value="Methyltransf_11"/>
</dbReference>
<keyword evidence="2" id="KW-0489">Methyltransferase</keyword>
<keyword evidence="3" id="KW-1185">Reference proteome</keyword>
<dbReference type="Pfam" id="PF08241">
    <property type="entry name" value="Methyltransf_11"/>
    <property type="match status" value="1"/>
</dbReference>
<sequence>MAHGRGPDGRSSYALLRDAVAGRRRVLDVGCGDGLLLELLAAGPGRQVAGVDLSAAELALARRRPGLDTAPLHTGSADQLPFREGEFDGVVSHMALMLMDGPERVAAEIGRVLAPGGTLAAVLGGGPGEGEAYAAFLRLLRPVLDAAPPGRRLPRLGDRRLRTREGFDAVFGPAGFAPVSWERVPLDLTAPPETVWRTVGCLYDLALLDLATVADLRDRFTAATAPAALPDGRIPCGMTVYVAVARRTG</sequence>
<name>A0ABV2Z5M3_9ACTN</name>